<feature type="transmembrane region" description="Helical" evidence="1">
    <location>
        <begin position="16"/>
        <end position="35"/>
    </location>
</feature>
<proteinExistence type="predicted"/>
<dbReference type="STRING" id="1423781.FD06_GL000927"/>
<feature type="transmembrane region" description="Helical" evidence="1">
    <location>
        <begin position="223"/>
        <end position="242"/>
    </location>
</feature>
<sequence length="257" mass="28472">MLKLLKDELSSKNRKIFAIMAALLALFVIVLGVGIKFTKVLGGIKYTTSLGNATSLLTIFMVIIASTSISGKDTLAKINEDSKSHSRLSIFTAKLIKIAISYFGLIAVNLVAVIIMKHLLYPKTDLDSAIITKMLAAAGGNLVYEFLLVSFVLLVCSRMKDTYASVALGISMIYITQLVAGIFMIVLYTNRALRWNPFNFFFVEKEVVTPLTHMMTKLHVDQIIWGSLGYGLLFLIIAYILFETRKIAQKSTQVSNL</sequence>
<gene>
    <name evidence="2" type="ORF">FD06_GL000927</name>
</gene>
<keyword evidence="1" id="KW-0812">Transmembrane</keyword>
<reference evidence="2 3" key="1">
    <citation type="journal article" date="2015" name="Genome Announc.">
        <title>Expanding the biotechnology potential of lactobacilli through comparative genomics of 213 strains and associated genera.</title>
        <authorList>
            <person name="Sun Z."/>
            <person name="Harris H.M."/>
            <person name="McCann A."/>
            <person name="Guo C."/>
            <person name="Argimon S."/>
            <person name="Zhang W."/>
            <person name="Yang X."/>
            <person name="Jeffery I.B."/>
            <person name="Cooney J.C."/>
            <person name="Kagawa T.F."/>
            <person name="Liu W."/>
            <person name="Song Y."/>
            <person name="Salvetti E."/>
            <person name="Wrobel A."/>
            <person name="Rasinkangas P."/>
            <person name="Parkhill J."/>
            <person name="Rea M.C."/>
            <person name="O'Sullivan O."/>
            <person name="Ritari J."/>
            <person name="Douillard F.P."/>
            <person name="Paul Ross R."/>
            <person name="Yang R."/>
            <person name="Briner A.E."/>
            <person name="Felis G.E."/>
            <person name="de Vos W.M."/>
            <person name="Barrangou R."/>
            <person name="Klaenhammer T.R."/>
            <person name="Caufield P.W."/>
            <person name="Cui Y."/>
            <person name="Zhang H."/>
            <person name="O'Toole P.W."/>
        </authorList>
    </citation>
    <scope>NUCLEOTIDE SEQUENCE [LARGE SCALE GENOMIC DNA]</scope>
    <source>
        <strain evidence="2 3">DSM 23829</strain>
    </source>
</reference>
<evidence type="ECO:0000256" key="1">
    <source>
        <dbReference type="SAM" id="Phobius"/>
    </source>
</evidence>
<comment type="caution">
    <text evidence="2">The sequence shown here is derived from an EMBL/GenBank/DDBJ whole genome shotgun (WGS) entry which is preliminary data.</text>
</comment>
<dbReference type="RefSeq" id="WP_054657441.1">
    <property type="nucleotide sequence ID" value="NZ_AYYQ01000002.1"/>
</dbReference>
<dbReference type="AlphaFoldDB" id="A0A0R2AT31"/>
<evidence type="ECO:0008006" key="4">
    <source>
        <dbReference type="Google" id="ProtNLM"/>
    </source>
</evidence>
<feature type="transmembrane region" description="Helical" evidence="1">
    <location>
        <begin position="55"/>
        <end position="75"/>
    </location>
</feature>
<keyword evidence="1" id="KW-1133">Transmembrane helix</keyword>
<dbReference type="OrthoDB" id="2285841at2"/>
<dbReference type="PATRIC" id="fig|1423781.4.peg.961"/>
<evidence type="ECO:0000313" key="3">
    <source>
        <dbReference type="Proteomes" id="UP000052012"/>
    </source>
</evidence>
<feature type="transmembrane region" description="Helical" evidence="1">
    <location>
        <begin position="163"/>
        <end position="188"/>
    </location>
</feature>
<keyword evidence="3" id="KW-1185">Reference proteome</keyword>
<dbReference type="Proteomes" id="UP000052012">
    <property type="component" value="Unassembled WGS sequence"/>
</dbReference>
<protein>
    <recommendedName>
        <fullName evidence="4">ABC transporter permease</fullName>
    </recommendedName>
</protein>
<name>A0A0R2AT31_9LACO</name>
<dbReference type="EMBL" id="AYYQ01000002">
    <property type="protein sequence ID" value="KRM69754.1"/>
    <property type="molecule type" value="Genomic_DNA"/>
</dbReference>
<keyword evidence="1" id="KW-0472">Membrane</keyword>
<accession>A0A0R2AT31</accession>
<organism evidence="2 3">
    <name type="scientific">Apilactobacillus ozensis DSM 23829 = JCM 17196</name>
    <dbReference type="NCBI Taxonomy" id="1423781"/>
    <lineage>
        <taxon>Bacteria</taxon>
        <taxon>Bacillati</taxon>
        <taxon>Bacillota</taxon>
        <taxon>Bacilli</taxon>
        <taxon>Lactobacillales</taxon>
        <taxon>Lactobacillaceae</taxon>
        <taxon>Apilactobacillus</taxon>
    </lineage>
</organism>
<evidence type="ECO:0000313" key="2">
    <source>
        <dbReference type="EMBL" id="KRM69754.1"/>
    </source>
</evidence>
<feature type="transmembrane region" description="Helical" evidence="1">
    <location>
        <begin position="95"/>
        <end position="115"/>
    </location>
</feature>
<feature type="transmembrane region" description="Helical" evidence="1">
    <location>
        <begin position="135"/>
        <end position="156"/>
    </location>
</feature>